<dbReference type="PANTHER" id="PTHR21426:SF12">
    <property type="entry name" value="EXOCYST COMPLEX COMPONENT 8"/>
    <property type="match status" value="1"/>
</dbReference>
<evidence type="ECO:0000313" key="10">
    <source>
        <dbReference type="Proteomes" id="UP000886523"/>
    </source>
</evidence>
<evidence type="ECO:0000256" key="7">
    <source>
        <dbReference type="SAM" id="MobiDB-lite"/>
    </source>
</evidence>
<feature type="region of interest" description="Disordered" evidence="7">
    <location>
        <begin position="1"/>
        <end position="37"/>
    </location>
</feature>
<comment type="caution">
    <text evidence="9">The sequence shown here is derived from an EMBL/GenBank/DDBJ whole genome shotgun (WGS) entry which is preliminary data.</text>
</comment>
<dbReference type="Gene3D" id="1.20.58.1210">
    <property type="entry name" value="Exo84p, N-terminal helical domain"/>
    <property type="match status" value="1"/>
</dbReference>
<sequence length="696" mass="76728">MQSLRKKTQATATRVPKNTLKRGKDARKSRVDDKIKKRMSTRYADLPEPTSIPDVPALPIHVISTARDVEDISNYGRRDTKSSATLVDLAAMQQVDFDPDAYLKTTLANSTEAEVKTLQSSLELAKAGVSTDLQRNVFQNYEEFVLISKEISTLENDMLELKEGLSEWKSLPTLLSIEETTSSSIDRRRANRSSVADLAKLYATQISTLHNTIEGSSKFVPAIPGRHIISETENSWSLNAATYKVEYAVHFVLLDDSLLVSKRRKRRTGEGGKLVAERCWPLNEITLLDMKDSQDVSRAFRVRRGKESYVYRCDKTSDKKSLLAAFKNAAEELAARRRKEREGEHERRRSLWASGDRMSLYGGVDPVPAPPVPPIPSYLTLSTSGSAAEKSELDAKWIGDLIDDLSVAIALRRWDEAIELVDKGQSLSGSLPALGPKLSPLTSSLITALLHALSDASLRKSGVIHLTSLLLRLNQGTAARDAFLAARTGLIRKRTRMIGFEGEISVYVSELALVVFTSIKHTADWYLASFKENDMASGLVQWVKEQIEAFANMFRRQVYGSSLDEKDVEDSLQAMRTQSKRLLHDNGMNFTYLLEELVTPPPSSVIPKKGVLGSKATPPLPGISINPAASRFDIELDSPTPTSPRPPQSSSFSALANLAPPLSPSASGVTGQASRPRPPRGPAPPRSRDRPPTALE</sequence>
<dbReference type="GO" id="GO:0006893">
    <property type="term" value="P:Golgi to plasma membrane transport"/>
    <property type="evidence" value="ECO:0007669"/>
    <property type="project" value="TreeGrafter"/>
</dbReference>
<dbReference type="InterPro" id="IPR042561">
    <property type="entry name" value="Exo84_C_1"/>
</dbReference>
<organism evidence="9 10">
    <name type="scientific">Hydnum rufescens UP504</name>
    <dbReference type="NCBI Taxonomy" id="1448309"/>
    <lineage>
        <taxon>Eukaryota</taxon>
        <taxon>Fungi</taxon>
        <taxon>Dikarya</taxon>
        <taxon>Basidiomycota</taxon>
        <taxon>Agaricomycotina</taxon>
        <taxon>Agaricomycetes</taxon>
        <taxon>Cantharellales</taxon>
        <taxon>Hydnaceae</taxon>
        <taxon>Hydnum</taxon>
    </lineage>
</organism>
<dbReference type="AlphaFoldDB" id="A0A9P6B2N2"/>
<name>A0A9P6B2N2_9AGAM</name>
<protein>
    <recommendedName>
        <fullName evidence="3">Exocyst complex component EXO84</fullName>
    </recommendedName>
</protein>
<feature type="domain" description="Exocyst component Exo84 C-terminal" evidence="8">
    <location>
        <begin position="396"/>
        <end position="591"/>
    </location>
</feature>
<dbReference type="GO" id="GO:0000145">
    <property type="term" value="C:exocyst"/>
    <property type="evidence" value="ECO:0007669"/>
    <property type="project" value="InterPro"/>
</dbReference>
<keyword evidence="10" id="KW-1185">Reference proteome</keyword>
<feature type="region of interest" description="Disordered" evidence="7">
    <location>
        <begin position="634"/>
        <end position="696"/>
    </location>
</feature>
<evidence type="ECO:0000256" key="4">
    <source>
        <dbReference type="ARBA" id="ARBA00022448"/>
    </source>
</evidence>
<evidence type="ECO:0000256" key="6">
    <source>
        <dbReference type="ARBA" id="ARBA00022927"/>
    </source>
</evidence>
<comment type="subcellular location">
    <subcellularLocation>
        <location evidence="1">Cytoplasmic vesicle</location>
        <location evidence="1">Secretory vesicle</location>
    </subcellularLocation>
</comment>
<dbReference type="OrthoDB" id="642193at2759"/>
<evidence type="ECO:0000256" key="1">
    <source>
        <dbReference type="ARBA" id="ARBA00004398"/>
    </source>
</evidence>
<comment type="similarity">
    <text evidence="2">Belongs to the EXO84 family.</text>
</comment>
<dbReference type="Pfam" id="PF16528">
    <property type="entry name" value="Exo84_C"/>
    <property type="match status" value="1"/>
</dbReference>
<dbReference type="InterPro" id="IPR033961">
    <property type="entry name" value="Exo84"/>
</dbReference>
<dbReference type="InterPro" id="IPR011993">
    <property type="entry name" value="PH-like_dom_sf"/>
</dbReference>
<dbReference type="Pfam" id="PF08700">
    <property type="entry name" value="VPS51_Exo84_N"/>
    <property type="match status" value="1"/>
</dbReference>
<dbReference type="InterPro" id="IPR042560">
    <property type="entry name" value="Exo84_C_2"/>
</dbReference>
<dbReference type="Pfam" id="PF25345">
    <property type="entry name" value="PH_EXO84"/>
    <property type="match status" value="1"/>
</dbReference>
<proteinExistence type="inferred from homology"/>
<dbReference type="PANTHER" id="PTHR21426">
    <property type="entry name" value="EXOCYST COMPLEX COMPONENT 8"/>
    <property type="match status" value="1"/>
</dbReference>
<evidence type="ECO:0000256" key="3">
    <source>
        <dbReference type="ARBA" id="ARBA00021269"/>
    </source>
</evidence>
<feature type="compositionally biased region" description="Basic and acidic residues" evidence="7">
    <location>
        <begin position="22"/>
        <end position="35"/>
    </location>
</feature>
<dbReference type="InterPro" id="IPR032403">
    <property type="entry name" value="Exo84_C"/>
</dbReference>
<dbReference type="GO" id="GO:0006887">
    <property type="term" value="P:exocytosis"/>
    <property type="evidence" value="ECO:0007669"/>
    <property type="project" value="UniProtKB-KW"/>
</dbReference>
<dbReference type="SUPFAM" id="SSF74788">
    <property type="entry name" value="Cullin repeat-like"/>
    <property type="match status" value="1"/>
</dbReference>
<dbReference type="SUPFAM" id="SSF50729">
    <property type="entry name" value="PH domain-like"/>
    <property type="match status" value="1"/>
</dbReference>
<keyword evidence="5" id="KW-0268">Exocytosis</keyword>
<feature type="compositionally biased region" description="Basic and acidic residues" evidence="7">
    <location>
        <begin position="686"/>
        <end position="696"/>
    </location>
</feature>
<dbReference type="GO" id="GO:0015031">
    <property type="term" value="P:protein transport"/>
    <property type="evidence" value="ECO:0007669"/>
    <property type="project" value="UniProtKB-KW"/>
</dbReference>
<keyword evidence="6" id="KW-0653">Protein transport</keyword>
<gene>
    <name evidence="9" type="ORF">BS47DRAFT_651778</name>
</gene>
<dbReference type="Gene3D" id="1.20.58.1220">
    <property type="entry name" value="Exo84p, C-terminal helical domain"/>
    <property type="match status" value="1"/>
</dbReference>
<dbReference type="Proteomes" id="UP000886523">
    <property type="component" value="Unassembled WGS sequence"/>
</dbReference>
<evidence type="ECO:0000313" key="9">
    <source>
        <dbReference type="EMBL" id="KAF9516523.1"/>
    </source>
</evidence>
<feature type="compositionally biased region" description="Polar residues" evidence="7">
    <location>
        <begin position="664"/>
        <end position="673"/>
    </location>
</feature>
<evidence type="ECO:0000256" key="2">
    <source>
        <dbReference type="ARBA" id="ARBA00007210"/>
    </source>
</evidence>
<dbReference type="InterPro" id="IPR016159">
    <property type="entry name" value="Cullin_repeat-like_dom_sf"/>
</dbReference>
<reference evidence="9" key="1">
    <citation type="journal article" date="2020" name="Nat. Commun.">
        <title>Large-scale genome sequencing of mycorrhizal fungi provides insights into the early evolution of symbiotic traits.</title>
        <authorList>
            <person name="Miyauchi S."/>
            <person name="Kiss E."/>
            <person name="Kuo A."/>
            <person name="Drula E."/>
            <person name="Kohler A."/>
            <person name="Sanchez-Garcia M."/>
            <person name="Morin E."/>
            <person name="Andreopoulos B."/>
            <person name="Barry K.W."/>
            <person name="Bonito G."/>
            <person name="Buee M."/>
            <person name="Carver A."/>
            <person name="Chen C."/>
            <person name="Cichocki N."/>
            <person name="Clum A."/>
            <person name="Culley D."/>
            <person name="Crous P.W."/>
            <person name="Fauchery L."/>
            <person name="Girlanda M."/>
            <person name="Hayes R.D."/>
            <person name="Keri Z."/>
            <person name="LaButti K."/>
            <person name="Lipzen A."/>
            <person name="Lombard V."/>
            <person name="Magnuson J."/>
            <person name="Maillard F."/>
            <person name="Murat C."/>
            <person name="Nolan M."/>
            <person name="Ohm R.A."/>
            <person name="Pangilinan J."/>
            <person name="Pereira M.F."/>
            <person name="Perotto S."/>
            <person name="Peter M."/>
            <person name="Pfister S."/>
            <person name="Riley R."/>
            <person name="Sitrit Y."/>
            <person name="Stielow J.B."/>
            <person name="Szollosi G."/>
            <person name="Zifcakova L."/>
            <person name="Stursova M."/>
            <person name="Spatafora J.W."/>
            <person name="Tedersoo L."/>
            <person name="Vaario L.M."/>
            <person name="Yamada A."/>
            <person name="Yan M."/>
            <person name="Wang P."/>
            <person name="Xu J."/>
            <person name="Bruns T."/>
            <person name="Baldrian P."/>
            <person name="Vilgalys R."/>
            <person name="Dunand C."/>
            <person name="Henrissat B."/>
            <person name="Grigoriev I.V."/>
            <person name="Hibbett D."/>
            <person name="Nagy L.G."/>
            <person name="Martin F.M."/>
        </authorList>
    </citation>
    <scope>NUCLEOTIDE SEQUENCE</scope>
    <source>
        <strain evidence="9">UP504</strain>
    </source>
</reference>
<evidence type="ECO:0000259" key="8">
    <source>
        <dbReference type="Pfam" id="PF16528"/>
    </source>
</evidence>
<dbReference type="GO" id="GO:0030133">
    <property type="term" value="C:transport vesicle"/>
    <property type="evidence" value="ECO:0007669"/>
    <property type="project" value="UniProtKB-SubCell"/>
</dbReference>
<evidence type="ECO:0000256" key="5">
    <source>
        <dbReference type="ARBA" id="ARBA00022483"/>
    </source>
</evidence>
<keyword evidence="4" id="KW-0813">Transport</keyword>
<accession>A0A9P6B2N2</accession>
<dbReference type="Gene3D" id="2.30.29.30">
    <property type="entry name" value="Pleckstrin-homology domain (PH domain)/Phosphotyrosine-binding domain (PTB)"/>
    <property type="match status" value="1"/>
</dbReference>
<dbReference type="EMBL" id="MU128938">
    <property type="protein sequence ID" value="KAF9516523.1"/>
    <property type="molecule type" value="Genomic_DNA"/>
</dbReference>